<name>A0ABT3DI74_9BACI</name>
<gene>
    <name evidence="1" type="ORF">OIH86_13980</name>
</gene>
<evidence type="ECO:0000313" key="2">
    <source>
        <dbReference type="Proteomes" id="UP001526147"/>
    </source>
</evidence>
<proteinExistence type="predicted"/>
<sequence>MCLRLKTFQVRFTFDHDFKQLIQTTHNGKERAYSYPLTQLKRQEQQLKRWLEKHRFKQMPITSYVVVSNPQSIIRTSKKSLHISQQVIRKEELLEKLFLLEKSKSPEILNSRGMKKAARSLLKGHLKQDQSIFEKFQLTKNDIRKGVMCSSCKCIGMKRYHGYWACPVCKMKSKLAHLQAINEYRLLFNPTITNSQLRDFLNLQSADTAKRLLKSMDIPYVGENKGRKYDLTKIREF</sequence>
<evidence type="ECO:0000313" key="1">
    <source>
        <dbReference type="EMBL" id="MCV9886743.1"/>
    </source>
</evidence>
<comment type="caution">
    <text evidence="1">The sequence shown here is derived from an EMBL/GenBank/DDBJ whole genome shotgun (WGS) entry which is preliminary data.</text>
</comment>
<organism evidence="1 2">
    <name type="scientific">Metabacillus halosaccharovorans</name>
    <dbReference type="NCBI Taxonomy" id="930124"/>
    <lineage>
        <taxon>Bacteria</taxon>
        <taxon>Bacillati</taxon>
        <taxon>Bacillota</taxon>
        <taxon>Bacilli</taxon>
        <taxon>Bacillales</taxon>
        <taxon>Bacillaceae</taxon>
        <taxon>Metabacillus</taxon>
    </lineage>
</organism>
<accession>A0ABT3DI74</accession>
<dbReference type="EMBL" id="JAOYEY010000043">
    <property type="protein sequence ID" value="MCV9886743.1"/>
    <property type="molecule type" value="Genomic_DNA"/>
</dbReference>
<protein>
    <submittedName>
        <fullName evidence="1">NERD domain-containing protein</fullName>
    </submittedName>
</protein>
<dbReference type="RefSeq" id="WP_264143287.1">
    <property type="nucleotide sequence ID" value="NZ_JAOYEY010000043.1"/>
</dbReference>
<keyword evidence="2" id="KW-1185">Reference proteome</keyword>
<reference evidence="1 2" key="1">
    <citation type="submission" date="2022-10" db="EMBL/GenBank/DDBJ databases">
        <title>Draft genome assembly of moderately radiation resistant bacterium Metabacillus halosaccharovorans.</title>
        <authorList>
            <person name="Pal S."/>
            <person name="Gopinathan A."/>
        </authorList>
    </citation>
    <scope>NUCLEOTIDE SEQUENCE [LARGE SCALE GENOMIC DNA]</scope>
    <source>
        <strain evidence="1 2">VITHBRA001</strain>
    </source>
</reference>
<dbReference type="Proteomes" id="UP001526147">
    <property type="component" value="Unassembled WGS sequence"/>
</dbReference>